<name>A0ABW3UH71_9BACL</name>
<feature type="domain" description="GIY-YIG" evidence="1">
    <location>
        <begin position="1"/>
        <end position="74"/>
    </location>
</feature>
<keyword evidence="3" id="KW-1185">Reference proteome</keyword>
<proteinExistence type="predicted"/>
<dbReference type="InterPro" id="IPR000305">
    <property type="entry name" value="GIY-YIG_endonuc"/>
</dbReference>
<dbReference type="Gene3D" id="3.40.1440.10">
    <property type="entry name" value="GIY-YIG endonuclease"/>
    <property type="match status" value="1"/>
</dbReference>
<reference evidence="3" key="1">
    <citation type="journal article" date="2019" name="Int. J. Syst. Evol. Microbiol.">
        <title>The Global Catalogue of Microorganisms (GCM) 10K type strain sequencing project: providing services to taxonomists for standard genome sequencing and annotation.</title>
        <authorList>
            <consortium name="The Broad Institute Genomics Platform"/>
            <consortium name="The Broad Institute Genome Sequencing Center for Infectious Disease"/>
            <person name="Wu L."/>
            <person name="Ma J."/>
        </authorList>
    </citation>
    <scope>NUCLEOTIDE SEQUENCE [LARGE SCALE GENOMIC DNA]</scope>
    <source>
        <strain evidence="3">CCUG 53270</strain>
    </source>
</reference>
<sequence>MYLFLDKNEEIIYVGKTKNLTTRLEKQHFTRSGHLPFDCYYRTETILYAQIESEVSMSIYEIYYINKYQPEYNDTHKYKESDIQIDLPELNWVEYKDTGKLKHRTKTKKCSAHMIQARLRDNRDDDLIKAMNELPEYVDKSDIIREALRAYFFDKNLTP</sequence>
<accession>A0ABW3UH71</accession>
<dbReference type="EMBL" id="JBHTLU010000012">
    <property type="protein sequence ID" value="MFD1219684.1"/>
    <property type="molecule type" value="Genomic_DNA"/>
</dbReference>
<dbReference type="RefSeq" id="WP_377740554.1">
    <property type="nucleotide sequence ID" value="NZ_JBHSUK010000023.1"/>
</dbReference>
<evidence type="ECO:0000313" key="2">
    <source>
        <dbReference type="EMBL" id="MFD1219684.1"/>
    </source>
</evidence>
<organism evidence="2 3">
    <name type="scientific">Paenibacillus vulneris</name>
    <dbReference type="NCBI Taxonomy" id="1133364"/>
    <lineage>
        <taxon>Bacteria</taxon>
        <taxon>Bacillati</taxon>
        <taxon>Bacillota</taxon>
        <taxon>Bacilli</taxon>
        <taxon>Bacillales</taxon>
        <taxon>Paenibacillaceae</taxon>
        <taxon>Paenibacillus</taxon>
    </lineage>
</organism>
<protein>
    <submittedName>
        <fullName evidence="2">GIY-YIG nuclease family protein</fullName>
    </submittedName>
</protein>
<evidence type="ECO:0000259" key="1">
    <source>
        <dbReference type="PROSITE" id="PS50164"/>
    </source>
</evidence>
<gene>
    <name evidence="2" type="ORF">ACFQ4B_06110</name>
</gene>
<dbReference type="InterPro" id="IPR035901">
    <property type="entry name" value="GIY-YIG_endonuc_sf"/>
</dbReference>
<dbReference type="Proteomes" id="UP001597180">
    <property type="component" value="Unassembled WGS sequence"/>
</dbReference>
<dbReference type="SUPFAM" id="SSF82771">
    <property type="entry name" value="GIY-YIG endonuclease"/>
    <property type="match status" value="1"/>
</dbReference>
<comment type="caution">
    <text evidence="2">The sequence shown here is derived from an EMBL/GenBank/DDBJ whole genome shotgun (WGS) entry which is preliminary data.</text>
</comment>
<dbReference type="Pfam" id="PF01541">
    <property type="entry name" value="GIY-YIG"/>
    <property type="match status" value="1"/>
</dbReference>
<dbReference type="PROSITE" id="PS50164">
    <property type="entry name" value="GIY_YIG"/>
    <property type="match status" value="1"/>
</dbReference>
<evidence type="ECO:0000313" key="3">
    <source>
        <dbReference type="Proteomes" id="UP001597180"/>
    </source>
</evidence>